<comment type="caution">
    <text evidence="2">The sequence shown here is derived from an EMBL/GenBank/DDBJ whole genome shotgun (WGS) entry which is preliminary data.</text>
</comment>
<dbReference type="PANTHER" id="PTHR11440">
    <property type="entry name" value="LECITHIN-CHOLESTEROL ACYLTRANSFERASE-RELATED"/>
    <property type="match status" value="1"/>
</dbReference>
<feature type="compositionally biased region" description="Polar residues" evidence="1">
    <location>
        <begin position="23"/>
        <end position="33"/>
    </location>
</feature>
<feature type="compositionally biased region" description="Basic and acidic residues" evidence="1">
    <location>
        <begin position="238"/>
        <end position="260"/>
    </location>
</feature>
<dbReference type="EMBL" id="JAXOVC010000002">
    <property type="protein sequence ID" value="KAK4505742.1"/>
    <property type="molecule type" value="Genomic_DNA"/>
</dbReference>
<feature type="compositionally biased region" description="Basic and acidic residues" evidence="1">
    <location>
        <begin position="199"/>
        <end position="215"/>
    </location>
</feature>
<organism evidence="2 3">
    <name type="scientific">Zasmidium cellare</name>
    <name type="common">Wine cellar mold</name>
    <name type="synonym">Racodium cellare</name>
    <dbReference type="NCBI Taxonomy" id="395010"/>
    <lineage>
        <taxon>Eukaryota</taxon>
        <taxon>Fungi</taxon>
        <taxon>Dikarya</taxon>
        <taxon>Ascomycota</taxon>
        <taxon>Pezizomycotina</taxon>
        <taxon>Dothideomycetes</taxon>
        <taxon>Dothideomycetidae</taxon>
        <taxon>Mycosphaerellales</taxon>
        <taxon>Mycosphaerellaceae</taxon>
        <taxon>Zasmidium</taxon>
    </lineage>
</organism>
<feature type="region of interest" description="Disordered" evidence="1">
    <location>
        <begin position="87"/>
        <end position="298"/>
    </location>
</feature>
<feature type="compositionally biased region" description="Polar residues" evidence="1">
    <location>
        <begin position="288"/>
        <end position="298"/>
    </location>
</feature>
<feature type="region of interest" description="Disordered" evidence="1">
    <location>
        <begin position="23"/>
        <end position="75"/>
    </location>
</feature>
<protein>
    <submittedName>
        <fullName evidence="2">Uncharacterized protein</fullName>
    </submittedName>
</protein>
<accession>A0ABR0EVT5</accession>
<name>A0ABR0EVT5_ZASCE</name>
<dbReference type="InterPro" id="IPR029058">
    <property type="entry name" value="AB_hydrolase_fold"/>
</dbReference>
<feature type="compositionally biased region" description="Polar residues" evidence="1">
    <location>
        <begin position="216"/>
        <end position="236"/>
    </location>
</feature>
<gene>
    <name evidence="2" type="ORF">PRZ48_003707</name>
</gene>
<feature type="compositionally biased region" description="Basic and acidic residues" evidence="1">
    <location>
        <begin position="359"/>
        <end position="370"/>
    </location>
</feature>
<dbReference type="Proteomes" id="UP001305779">
    <property type="component" value="Unassembled WGS sequence"/>
</dbReference>
<dbReference type="SUPFAM" id="SSF53474">
    <property type="entry name" value="alpha/beta-Hydrolases"/>
    <property type="match status" value="1"/>
</dbReference>
<feature type="region of interest" description="Disordered" evidence="1">
    <location>
        <begin position="359"/>
        <end position="378"/>
    </location>
</feature>
<reference evidence="2 3" key="1">
    <citation type="journal article" date="2023" name="G3 (Bethesda)">
        <title>A chromosome-level genome assembly of Zasmidium syzygii isolated from banana leaves.</title>
        <authorList>
            <person name="van Westerhoven A.C."/>
            <person name="Mehrabi R."/>
            <person name="Talebi R."/>
            <person name="Steentjes M.B.F."/>
            <person name="Corcolon B."/>
            <person name="Chong P.A."/>
            <person name="Kema G.H.J."/>
            <person name="Seidl M.F."/>
        </authorList>
    </citation>
    <scope>NUCLEOTIDE SEQUENCE [LARGE SCALE GENOMIC DNA]</scope>
    <source>
        <strain evidence="2 3">P124</strain>
    </source>
</reference>
<proteinExistence type="predicted"/>
<sequence length="881" mass="96122">MSTHTSELRDLETPRRALAELQYNSILADQGTSSDEESKDSAVTRNPNDAREAIGISIGREQTRLTSPSTPATEKAAAIESAGGFFGAGFDGIVEGDEADDEVEEHDFQKDQSTPVRVSPERPQQPGDKLPSPWRADAKHTRRSSKSRSVLRDGFSFRRRASSGPEQGASESFGKSFFSSFPSMPKNFSISTPFGSPKDIGKEEDRDGRKREPTTRRSTIQGPDQQNLRVQPQGTASRDAESRPHRTQDINRSKSPREAEEAQATIADLPTNANLQLHQVRSRPQPLRRSTSDTSLITQRTLSRVSSLGDDSRFENVSEQVNSRFKAIKDSFHDSSIKLPSMPSMSSFSHFTSDFLNRERSGSDLQDKSAPKPVDPMTRRPYASAKAAISDAPQSATEHPHFTEALSRLEGDIVVLGGYRGSILRSAEPPHRQLWVPIKVGLNIRKVDLEVGIDEDADERATETVIPGGMLTHIGPVDMSRRLFKRLRTCENARTGKLRVHDYGYDWRLHPLHLSKKLIKYLESLPSNQPSVPKSQRGAIVVAHSLGGLITRHAVNQRPDLFKGVVYAGVPQTCVNILGPLRNGDEVLLSSRVLTAQVNFTIRTSFALLPLNGRCFIDKNTKEEYPVDFFDPQTWIDNRLSPVVARPLPPLSAPPKPTGLSGYVSSMANALPSLPLPGRKNSSVRGKSPGDPTVATMVGGAEAPDSMNPSSGDASRIAIANGNIARDTSTQYEDDDEVVPPSVRTAVTLPREQALDYLTRTLRTVKQFKEELAFRPEHHASNIYPPISAIYGKSVPTVIGAKVDGREGIKHADAYDELAFASGDGVVLARAAMVPEGYRVARGGVASSERGHVTLLGDLEAVGKCLNAIITARGKGVGLGK</sequence>
<evidence type="ECO:0000313" key="2">
    <source>
        <dbReference type="EMBL" id="KAK4505742.1"/>
    </source>
</evidence>
<dbReference type="Gene3D" id="3.40.50.1820">
    <property type="entry name" value="alpha/beta hydrolase"/>
    <property type="match status" value="1"/>
</dbReference>
<keyword evidence="3" id="KW-1185">Reference proteome</keyword>
<evidence type="ECO:0000256" key="1">
    <source>
        <dbReference type="SAM" id="MobiDB-lite"/>
    </source>
</evidence>
<feature type="region of interest" description="Disordered" evidence="1">
    <location>
        <begin position="675"/>
        <end position="715"/>
    </location>
</feature>
<evidence type="ECO:0000313" key="3">
    <source>
        <dbReference type="Proteomes" id="UP001305779"/>
    </source>
</evidence>
<feature type="compositionally biased region" description="Acidic residues" evidence="1">
    <location>
        <begin position="94"/>
        <end position="105"/>
    </location>
</feature>
<feature type="compositionally biased region" description="Low complexity" evidence="1">
    <location>
        <begin position="170"/>
        <end position="189"/>
    </location>
</feature>